<keyword evidence="4" id="KW-1185">Reference proteome</keyword>
<name>A0A1D8KNZ3_9CAUD</name>
<gene>
    <name evidence="3" type="ORF">N161109_004</name>
    <name evidence="1" type="ORF">S050808_004</name>
    <name evidence="2" type="ORF">S820908_004</name>
</gene>
<dbReference type="Proteomes" id="UP000241903">
    <property type="component" value="Segment"/>
</dbReference>
<dbReference type="KEGG" id="vg:30307588"/>
<dbReference type="OrthoDB" id="8952at10239"/>
<protein>
    <submittedName>
        <fullName evidence="1">Putative baseplate wedge component</fullName>
    </submittedName>
</protein>
<organism evidence="2 6">
    <name type="scientific">Synechococcus phage S-CAM9</name>
    <dbReference type="NCBI Taxonomy" id="1883369"/>
    <lineage>
        <taxon>Viruses</taxon>
        <taxon>Duplodnaviria</taxon>
        <taxon>Heunggongvirae</taxon>
        <taxon>Uroviricota</taxon>
        <taxon>Caudoviricetes</taxon>
        <taxon>Pantevenvirales</taxon>
        <taxon>Kyanoviridae</taxon>
        <taxon>Kanaloavirus</taxon>
        <taxon>Kanaloavirus scam9</taxon>
    </lineage>
</organism>
<reference evidence="4 5" key="1">
    <citation type="journal article" date="2016" name="Virology">
        <title>The genomic content and context of auxiliary metabolic genes in marine cyanomyoviruses.</title>
        <authorList>
            <person name="Crummett L.T."/>
            <person name="Puxty R.J."/>
            <person name="Weihe C."/>
            <person name="Marston M.F."/>
            <person name="Martiny J.B."/>
        </authorList>
    </citation>
    <scope>NUCLEOTIDE SEQUENCE [LARGE SCALE GENOMIC DNA]</scope>
    <source>
        <strain evidence="1">0808SB05</strain>
        <strain evidence="2">0908SB82</strain>
        <strain evidence="3">1109NB16</strain>
    </source>
</reference>
<dbReference type="EMBL" id="KU686204">
    <property type="protein sequence ID" value="AOV60151.1"/>
    <property type="molecule type" value="Genomic_DNA"/>
</dbReference>
<dbReference type="Proteomes" id="UP000202784">
    <property type="component" value="Segment"/>
</dbReference>
<dbReference type="Pfam" id="PF11246">
    <property type="entry name" value="Phage_gp53"/>
    <property type="match status" value="1"/>
</dbReference>
<dbReference type="InterPro" id="IPR022607">
    <property type="entry name" value="Phage_T4_Gp53_baseplate_wedge"/>
</dbReference>
<evidence type="ECO:0000313" key="4">
    <source>
        <dbReference type="Proteomes" id="UP000202784"/>
    </source>
</evidence>
<evidence type="ECO:0000313" key="3">
    <source>
        <dbReference type="EMBL" id="AOV60607.1"/>
    </source>
</evidence>
<dbReference type="EMBL" id="KU686206">
    <property type="protein sequence ID" value="AOV60607.1"/>
    <property type="molecule type" value="Genomic_DNA"/>
</dbReference>
<dbReference type="Proteomes" id="UP000240393">
    <property type="component" value="Segment"/>
</dbReference>
<proteinExistence type="predicted"/>
<dbReference type="EMBL" id="KU686205">
    <property type="protein sequence ID" value="AOV60379.1"/>
    <property type="molecule type" value="Genomic_DNA"/>
</dbReference>
<accession>A0A1D8KNZ3</accession>
<evidence type="ECO:0000313" key="5">
    <source>
        <dbReference type="Proteomes" id="UP000240393"/>
    </source>
</evidence>
<sequence>MSNYFSYLPNLNYSSLLKDRDSSTTTIEVKNLFRRAKLREDYAAVATLFEKYKIEGGDRPEQVAEKFYGSANYDWVVLTSNNITDIRTEWPLAEYDLNIFLNEKYTPQQLASIHHYETIEWRDYKNNLIVPAGKVVEEDFYVNYTIGSQLKRISPIKSVSVFENELRRNDVKRNIQLIRPDLLSQVISDMKEIMRYTPNSNYISKTLKKTEPIRITGK</sequence>
<evidence type="ECO:0000313" key="1">
    <source>
        <dbReference type="EMBL" id="AOV60151.1"/>
    </source>
</evidence>
<dbReference type="RefSeq" id="YP_009322439.1">
    <property type="nucleotide sequence ID" value="NC_031922.1"/>
</dbReference>
<dbReference type="GeneID" id="30307588"/>
<evidence type="ECO:0000313" key="2">
    <source>
        <dbReference type="EMBL" id="AOV60379.1"/>
    </source>
</evidence>
<evidence type="ECO:0000313" key="6">
    <source>
        <dbReference type="Proteomes" id="UP000241903"/>
    </source>
</evidence>